<evidence type="ECO:0000313" key="1">
    <source>
        <dbReference type="EMBL" id="QDQ15135.1"/>
    </source>
</evidence>
<protein>
    <submittedName>
        <fullName evidence="1">Uncharacterized protein</fullName>
    </submittedName>
</protein>
<sequence>MAGASAGTRVGEVAACEVVAASAARGRELLRRRDAFVAQLSPFDRQARLCLRHDVLDATVEGYLDYVGNQVVDWSDDELAALKHIVEEIDGLFGDWFFQLPRTVLLVKTSGQEEGRAAYTRGEDTIVVPAGKAETLRMPSPDSDPLYSARNTRSLRDLLVHEFFHLISKNNRGLRARLYELIGYTLMSTPVQVPSVPWPEATSTTGMPELRITNPDTPLLDVRIRLNVPKGPYAGPAQDLVPRDLVPVLMAAGPYAGGSFFGYLRWYFLAVEDQGGGRWAPVTGDDGRPLTYLMPDRPDDNRALWDQYLEKVGRNATSELFHPDEIIAQNVVFAALLPTPGLLTGIGGVLSR</sequence>
<evidence type="ECO:0000313" key="2">
    <source>
        <dbReference type="Proteomes" id="UP000316806"/>
    </source>
</evidence>
<proteinExistence type="predicted"/>
<reference evidence="1 2" key="1">
    <citation type="journal article" date="2019" name="J. Ind. Microbiol. Biotechnol.">
        <title>The complete genomic sequence of Streptomyces spectabilis NRRL-2792 and identification of secondary metabolite biosynthetic gene clusters.</title>
        <authorList>
            <person name="Sinha A."/>
            <person name="Phillips-Salemka S."/>
            <person name="Niraula T.A."/>
            <person name="Short K.A."/>
            <person name="Niraula N.P."/>
        </authorList>
    </citation>
    <scope>NUCLEOTIDE SEQUENCE [LARGE SCALE GENOMIC DNA]</scope>
    <source>
        <strain evidence="1 2">NRRL 2792</strain>
    </source>
</reference>
<accession>A0A516RHL4</accession>
<dbReference type="EMBL" id="CP040916">
    <property type="protein sequence ID" value="QDQ15135.1"/>
    <property type="molecule type" value="Genomic_DNA"/>
</dbReference>
<dbReference type="AlphaFoldDB" id="A0A516RHL4"/>
<organism evidence="1 2">
    <name type="scientific">Streptomyces spectabilis</name>
    <dbReference type="NCBI Taxonomy" id="68270"/>
    <lineage>
        <taxon>Bacteria</taxon>
        <taxon>Bacillati</taxon>
        <taxon>Actinomycetota</taxon>
        <taxon>Actinomycetes</taxon>
        <taxon>Kitasatosporales</taxon>
        <taxon>Streptomycetaceae</taxon>
        <taxon>Streptomyces</taxon>
    </lineage>
</organism>
<dbReference type="Proteomes" id="UP000316806">
    <property type="component" value="Chromosome"/>
</dbReference>
<dbReference type="RefSeq" id="WP_144322338.1">
    <property type="nucleotide sequence ID" value="NZ_CP040916.1"/>
</dbReference>
<gene>
    <name evidence="1" type="ORF">FH965_35065</name>
</gene>
<name>A0A516RHL4_STRST</name>